<name>A0A085NHD9_9BILA</name>
<gene>
    <name evidence="1" type="ORF">M514_10049</name>
</gene>
<reference evidence="1" key="1">
    <citation type="journal article" date="2014" name="Nat. Genet.">
        <title>Genome and transcriptome of the porcine whipworm Trichuris suis.</title>
        <authorList>
            <person name="Jex A.R."/>
            <person name="Nejsum P."/>
            <person name="Schwarz E.M."/>
            <person name="Hu L."/>
            <person name="Young N.D."/>
            <person name="Hall R.S."/>
            <person name="Korhonen P.K."/>
            <person name="Liao S."/>
            <person name="Thamsborg S."/>
            <person name="Xia J."/>
            <person name="Xu P."/>
            <person name="Wang S."/>
            <person name="Scheerlinck J.P."/>
            <person name="Hofmann A."/>
            <person name="Sternberg P.W."/>
            <person name="Wang J."/>
            <person name="Gasser R.B."/>
        </authorList>
    </citation>
    <scope>NUCLEOTIDE SEQUENCE [LARGE SCALE GENOMIC DNA]</scope>
    <source>
        <strain evidence="1">DCEP-RM93F</strain>
    </source>
</reference>
<evidence type="ECO:0000313" key="1">
    <source>
        <dbReference type="EMBL" id="KFD68885.1"/>
    </source>
</evidence>
<dbReference type="AlphaFoldDB" id="A0A085NHD9"/>
<sequence>MHRGGPSATSGLLDVVIKLHQLSRIAQLYFCRRLGGPARLHIWLQGAVLKLTIWPDRNSLLSAASGWSKQAPHLVEGVAVQLHCH</sequence>
<dbReference type="Proteomes" id="UP000030758">
    <property type="component" value="Unassembled WGS sequence"/>
</dbReference>
<proteinExistence type="predicted"/>
<organism evidence="1">
    <name type="scientific">Trichuris suis</name>
    <name type="common">pig whipworm</name>
    <dbReference type="NCBI Taxonomy" id="68888"/>
    <lineage>
        <taxon>Eukaryota</taxon>
        <taxon>Metazoa</taxon>
        <taxon>Ecdysozoa</taxon>
        <taxon>Nematoda</taxon>
        <taxon>Enoplea</taxon>
        <taxon>Dorylaimia</taxon>
        <taxon>Trichinellida</taxon>
        <taxon>Trichuridae</taxon>
        <taxon>Trichuris</taxon>
    </lineage>
</organism>
<dbReference type="EMBL" id="KL367500">
    <property type="protein sequence ID" value="KFD68885.1"/>
    <property type="molecule type" value="Genomic_DNA"/>
</dbReference>
<accession>A0A085NHD9</accession>
<protein>
    <submittedName>
        <fullName evidence="1">Uncharacterized protein</fullName>
    </submittedName>
</protein>